<dbReference type="Gene3D" id="2.130.10.10">
    <property type="entry name" value="YVTN repeat-like/Quinoprotein amine dehydrogenase"/>
    <property type="match status" value="1"/>
</dbReference>
<reference evidence="4 5" key="1">
    <citation type="submission" date="2020-08" db="EMBL/GenBank/DDBJ databases">
        <title>Genome public.</title>
        <authorList>
            <person name="Liu C."/>
            <person name="Sun Q."/>
        </authorList>
    </citation>
    <scope>NUCLEOTIDE SEQUENCE [LARGE SCALE GENOMIC DNA]</scope>
    <source>
        <strain evidence="4 5">NSJ-37</strain>
    </source>
</reference>
<dbReference type="Proteomes" id="UP000606193">
    <property type="component" value="Unassembled WGS sequence"/>
</dbReference>
<sequence length="752" mass="83294">MSQRNGIMSRVLAVVLVFTLCLAMGGCGDKKNSGGHTTDKKSETQAKGRFLEQERKLPKEVTTLLSAVERTDGVVEAFGYSDETGEQYILTTKNAGKKWKARKIKSFPVYSYDGVSIAKDGTIAVAGMFQADSNKVGLRLISKTGRIKEVPLNLPKWRKEENFTNNIAFVGDKIYLVEMNNKIFELDPRNGKLKSFCSDEDGNVRGVFAAGQDVAIVRTDSTVVFADSKTGTIREENKKLQRIFENLDGGNQDNSFPVNFSANEKNETVIVCHKGIFFVKTTGGAVEQILNGDIVSLSDGSMYFKSVIQLDARNYMVFAVDSLGNDKCLYYHYDKNASTVPTKQITVYALEDSHVLQQTISYFQKKNPDVYVKKLIGLSGNNSVTADDAIKALNTDIMAGKGPDVLVTDGLPVERYIEKGILTDMSAEISGTQGEMFENILQAYQKDGKVYQLPLQFYCAVAEGPKDFVKAVGNIQNMAEAADKLKKEKKTTVWPVLASSNLLETLFDADSSTWGTSAEEINAGVKKYLETAKKLYDMDNDRKENQKYRARLEETLDSVKSDGELYSTGENENVGRISGENLCSIQTLVSLQEVQNIYGIEKKAGGSYGLLGSDHPSFVPYVGLGLMTKGKENDNAKEFIRTAYTAQAQEAMNAAFPVNKKAYEKKIKGLESYYMGMTGEDGSEISYHAAKLSSSQQKQLTQMLEGLTTPTITDRVIRELVMEQGKKYLREKTTLEDAVDEITRKVELYVSE</sequence>
<comment type="similarity">
    <text evidence="1">Belongs to the bacterial solute-binding protein 1 family.</text>
</comment>
<evidence type="ECO:0000313" key="5">
    <source>
        <dbReference type="Proteomes" id="UP000606193"/>
    </source>
</evidence>
<dbReference type="SUPFAM" id="SSF53850">
    <property type="entry name" value="Periplasmic binding protein-like II"/>
    <property type="match status" value="1"/>
</dbReference>
<dbReference type="RefSeq" id="WP_249296899.1">
    <property type="nucleotide sequence ID" value="NZ_JACRSX010000001.1"/>
</dbReference>
<keyword evidence="2" id="KW-0813">Transport</keyword>
<accession>A0ABR7MZ94</accession>
<comment type="caution">
    <text evidence="4">The sequence shown here is derived from an EMBL/GenBank/DDBJ whole genome shotgun (WGS) entry which is preliminary data.</text>
</comment>
<evidence type="ECO:0000256" key="3">
    <source>
        <dbReference type="ARBA" id="ARBA00022729"/>
    </source>
</evidence>
<organism evidence="4 5">
    <name type="scientific">Jutongia huaianensis</name>
    <dbReference type="NCBI Taxonomy" id="2763668"/>
    <lineage>
        <taxon>Bacteria</taxon>
        <taxon>Bacillati</taxon>
        <taxon>Bacillota</taxon>
        <taxon>Clostridia</taxon>
        <taxon>Lachnospirales</taxon>
        <taxon>Lachnospiraceae</taxon>
        <taxon>Jutongia</taxon>
    </lineage>
</organism>
<dbReference type="Gene3D" id="3.40.190.10">
    <property type="entry name" value="Periplasmic binding protein-like II"/>
    <property type="match status" value="1"/>
</dbReference>
<dbReference type="SUPFAM" id="SSF75011">
    <property type="entry name" value="3-carboxy-cis,cis-mucoante lactonizing enzyme"/>
    <property type="match status" value="1"/>
</dbReference>
<keyword evidence="3" id="KW-0732">Signal</keyword>
<name>A0ABR7MZ94_9FIRM</name>
<dbReference type="Pfam" id="PF01547">
    <property type="entry name" value="SBP_bac_1"/>
    <property type="match status" value="1"/>
</dbReference>
<dbReference type="PANTHER" id="PTHR30061:SF50">
    <property type="entry name" value="MALTOSE_MALTODEXTRIN-BINDING PERIPLASMIC PROTEIN"/>
    <property type="match status" value="1"/>
</dbReference>
<evidence type="ECO:0000256" key="2">
    <source>
        <dbReference type="ARBA" id="ARBA00022448"/>
    </source>
</evidence>
<dbReference type="InterPro" id="IPR006059">
    <property type="entry name" value="SBP"/>
</dbReference>
<dbReference type="EMBL" id="JACRSX010000001">
    <property type="protein sequence ID" value="MBC8561142.1"/>
    <property type="molecule type" value="Genomic_DNA"/>
</dbReference>
<dbReference type="PANTHER" id="PTHR30061">
    <property type="entry name" value="MALTOSE-BINDING PERIPLASMIC PROTEIN"/>
    <property type="match status" value="1"/>
</dbReference>
<dbReference type="PROSITE" id="PS51257">
    <property type="entry name" value="PROKAR_LIPOPROTEIN"/>
    <property type="match status" value="1"/>
</dbReference>
<protein>
    <submittedName>
        <fullName evidence="4">Carbohydrate ABC transporter substrate-binding protein</fullName>
    </submittedName>
</protein>
<gene>
    <name evidence="4" type="ORF">H8704_00610</name>
</gene>
<evidence type="ECO:0000256" key="1">
    <source>
        <dbReference type="ARBA" id="ARBA00008520"/>
    </source>
</evidence>
<proteinExistence type="inferred from homology"/>
<keyword evidence="5" id="KW-1185">Reference proteome</keyword>
<dbReference type="InterPro" id="IPR015943">
    <property type="entry name" value="WD40/YVTN_repeat-like_dom_sf"/>
</dbReference>
<evidence type="ECO:0000313" key="4">
    <source>
        <dbReference type="EMBL" id="MBC8561142.1"/>
    </source>
</evidence>